<organism evidence="1 2">
    <name type="scientific">Morganella psychrotolerans</name>
    <dbReference type="NCBI Taxonomy" id="368603"/>
    <lineage>
        <taxon>Bacteria</taxon>
        <taxon>Pseudomonadati</taxon>
        <taxon>Pseudomonadota</taxon>
        <taxon>Gammaproteobacteria</taxon>
        <taxon>Enterobacterales</taxon>
        <taxon>Morganellaceae</taxon>
        <taxon>Morganella</taxon>
    </lineage>
</organism>
<accession>A0A1B8H0G5</accession>
<dbReference type="InterPro" id="IPR005358">
    <property type="entry name" value="Puta_zinc/iron-chelating_dom"/>
</dbReference>
<evidence type="ECO:0000313" key="1">
    <source>
        <dbReference type="EMBL" id="OBU02570.1"/>
    </source>
</evidence>
<protein>
    <submittedName>
        <fullName evidence="1">Ferredoxin</fullName>
    </submittedName>
</protein>
<dbReference type="EMBL" id="LZEX01000045">
    <property type="protein sequence ID" value="OBU02570.1"/>
    <property type="molecule type" value="Genomic_DNA"/>
</dbReference>
<gene>
    <name evidence="1" type="ORF">AYY17_13050</name>
</gene>
<dbReference type="Pfam" id="PF03692">
    <property type="entry name" value="CxxCxxCC"/>
    <property type="match status" value="1"/>
</dbReference>
<proteinExistence type="predicted"/>
<dbReference type="AlphaFoldDB" id="A0A1B8H0G5"/>
<dbReference type="RefSeq" id="WP_067426692.1">
    <property type="nucleotide sequence ID" value="NZ_LZEX01000045.1"/>
</dbReference>
<sequence length="128" mass="13992">MSNVIEFTNPDTNPCMQCGACCASFRVSFYQGETDITGGVVPVEMTEKVNDFIACMKGTNQKQPRCIKLQGEIGQSVACSIYAQRPSTCREFDPLLPDGEHNDACDRARAAYGLPPLIMPPHHNDHAA</sequence>
<dbReference type="Proteomes" id="UP000092247">
    <property type="component" value="Unassembled WGS sequence"/>
</dbReference>
<comment type="caution">
    <text evidence="1">The sequence shown here is derived from an EMBL/GenBank/DDBJ whole genome shotgun (WGS) entry which is preliminary data.</text>
</comment>
<reference evidence="1 2" key="1">
    <citation type="submission" date="2016-06" db="EMBL/GenBank/DDBJ databases">
        <authorList>
            <person name="Kjaerup R.B."/>
            <person name="Dalgaard T.S."/>
            <person name="Juul-Madsen H.R."/>
        </authorList>
    </citation>
    <scope>NUCLEOTIDE SEQUENCE [LARGE SCALE GENOMIC DNA]</scope>
    <source>
        <strain evidence="1 2">GCSL-Mp3</strain>
    </source>
</reference>
<name>A0A1B8H0G5_9GAMM</name>
<evidence type="ECO:0000313" key="2">
    <source>
        <dbReference type="Proteomes" id="UP000092247"/>
    </source>
</evidence>